<feature type="transmembrane region" description="Helical" evidence="5">
    <location>
        <begin position="43"/>
        <end position="63"/>
    </location>
</feature>
<evidence type="ECO:0000256" key="5">
    <source>
        <dbReference type="SAM" id="Phobius"/>
    </source>
</evidence>
<accession>A0A7X3FVU0</accession>
<feature type="domain" description="O-antigen ligase-related" evidence="6">
    <location>
        <begin position="201"/>
        <end position="337"/>
    </location>
</feature>
<comment type="caution">
    <text evidence="8">The sequence shown here is derived from an EMBL/GenBank/DDBJ whole genome shotgun (WGS) entry which is preliminary data.</text>
</comment>
<feature type="transmembrane region" description="Helical" evidence="5">
    <location>
        <begin position="170"/>
        <end position="189"/>
    </location>
</feature>
<sequence>MRDLLVLLLMLLSIPFTLKRPVVGVLTYAVFSLMNPHRITYGFAGSFPFVMIIAVVTLLATLASKEKKKVPFTPLVIQLLIVIFWVTLTAVFALNQAGAWEEWNTVMKTMLIVVLTIAVTRTVNDVKALVLTVAVSLGFWGLKGGLWTVMTGGHNGLLGPPGTYIGDNNTLALAMVTSVPLIVAVSSFAPTKWTKRAAIAVAILTGVSVIGSYSRGALLGGTCMALFLWLKSNSKVKTGLLFALAIPLLLVAMPSQWMDRMHSIDNYQEDASALGRINSWGFAINVANHLPLGGGFATFTPQIFQLYAPDPTVFFVAHSIYFQVLGEHGYFGLILYLLMFFFAWRTGSRIVKKCGKDPELTWAATTARMCQVSIIGYMTAGAFLAMAYYDLPYYVLAILVCLEKVLFIAPQPDNTPPLRLPFLSRRKARTDAWKQAAPVATPRKR</sequence>
<gene>
    <name evidence="8" type="ORF">GPY61_02950</name>
</gene>
<dbReference type="PANTHER" id="PTHR37422:SF13">
    <property type="entry name" value="LIPOPOLYSACCHARIDE BIOSYNTHESIS PROTEIN PA4999-RELATED"/>
    <property type="match status" value="1"/>
</dbReference>
<feature type="domain" description="DUF5935" evidence="7">
    <location>
        <begin position="1"/>
        <end position="183"/>
    </location>
</feature>
<dbReference type="Proteomes" id="UP000443353">
    <property type="component" value="Unassembled WGS sequence"/>
</dbReference>
<evidence type="ECO:0000313" key="8">
    <source>
        <dbReference type="EMBL" id="MVW58882.1"/>
    </source>
</evidence>
<feature type="transmembrane region" description="Helical" evidence="5">
    <location>
        <begin position="106"/>
        <end position="123"/>
    </location>
</feature>
<feature type="transmembrane region" description="Helical" evidence="5">
    <location>
        <begin position="320"/>
        <end position="344"/>
    </location>
</feature>
<keyword evidence="8" id="KW-0436">Ligase</keyword>
<feature type="transmembrane region" description="Helical" evidence="5">
    <location>
        <begin position="365"/>
        <end position="385"/>
    </location>
</feature>
<dbReference type="InterPro" id="IPR045979">
    <property type="entry name" value="DUF5935"/>
</dbReference>
<evidence type="ECO:0000256" key="3">
    <source>
        <dbReference type="ARBA" id="ARBA00022989"/>
    </source>
</evidence>
<evidence type="ECO:0000259" key="6">
    <source>
        <dbReference type="Pfam" id="PF04932"/>
    </source>
</evidence>
<evidence type="ECO:0000256" key="1">
    <source>
        <dbReference type="ARBA" id="ARBA00004141"/>
    </source>
</evidence>
<dbReference type="NCBIfam" id="TIGR03097">
    <property type="entry name" value="PEP_O_lig_1"/>
    <property type="match status" value="1"/>
</dbReference>
<keyword evidence="9" id="KW-1185">Reference proteome</keyword>
<dbReference type="InterPro" id="IPR051533">
    <property type="entry name" value="WaaL-like"/>
</dbReference>
<feature type="transmembrane region" description="Helical" evidence="5">
    <location>
        <begin position="130"/>
        <end position="150"/>
    </location>
</feature>
<comment type="subcellular location">
    <subcellularLocation>
        <location evidence="1">Membrane</location>
        <topology evidence="1">Multi-pass membrane protein</topology>
    </subcellularLocation>
</comment>
<organism evidence="8 9">
    <name type="scientific">Massilia cellulosiltytica</name>
    <dbReference type="NCBI Taxonomy" id="2683234"/>
    <lineage>
        <taxon>Bacteria</taxon>
        <taxon>Pseudomonadati</taxon>
        <taxon>Pseudomonadota</taxon>
        <taxon>Betaproteobacteria</taxon>
        <taxon>Burkholderiales</taxon>
        <taxon>Oxalobacteraceae</taxon>
        <taxon>Telluria group</taxon>
        <taxon>Massilia</taxon>
    </lineage>
</organism>
<dbReference type="Pfam" id="PF04932">
    <property type="entry name" value="Wzy_C"/>
    <property type="match status" value="1"/>
</dbReference>
<dbReference type="InterPro" id="IPR007016">
    <property type="entry name" value="O-antigen_ligase-rel_domated"/>
</dbReference>
<evidence type="ECO:0000256" key="2">
    <source>
        <dbReference type="ARBA" id="ARBA00022692"/>
    </source>
</evidence>
<proteinExistence type="predicted"/>
<protein>
    <submittedName>
        <fullName evidence="8">Putative O-glycosylation ligase, exosortase A system-associated</fullName>
    </submittedName>
</protein>
<dbReference type="Pfam" id="PF19358">
    <property type="entry name" value="DUF5935"/>
    <property type="match status" value="1"/>
</dbReference>
<evidence type="ECO:0000259" key="7">
    <source>
        <dbReference type="Pfam" id="PF19358"/>
    </source>
</evidence>
<evidence type="ECO:0000256" key="4">
    <source>
        <dbReference type="ARBA" id="ARBA00023136"/>
    </source>
</evidence>
<dbReference type="GO" id="GO:0016020">
    <property type="term" value="C:membrane"/>
    <property type="evidence" value="ECO:0007669"/>
    <property type="project" value="UniProtKB-SubCell"/>
</dbReference>
<dbReference type="InterPro" id="IPR017528">
    <property type="entry name" value="CHP03097O-antigen_lig-rel"/>
</dbReference>
<dbReference type="EMBL" id="WSES01000001">
    <property type="protein sequence ID" value="MVW58882.1"/>
    <property type="molecule type" value="Genomic_DNA"/>
</dbReference>
<feature type="transmembrane region" description="Helical" evidence="5">
    <location>
        <begin position="240"/>
        <end position="258"/>
    </location>
</feature>
<keyword evidence="2 5" id="KW-0812">Transmembrane</keyword>
<feature type="transmembrane region" description="Helical" evidence="5">
    <location>
        <begin position="279"/>
        <end position="300"/>
    </location>
</feature>
<dbReference type="RefSeq" id="WP_160406960.1">
    <property type="nucleotide sequence ID" value="NZ_WSES01000001.1"/>
</dbReference>
<dbReference type="PANTHER" id="PTHR37422">
    <property type="entry name" value="TEICHURONIC ACID BIOSYNTHESIS PROTEIN TUAE"/>
    <property type="match status" value="1"/>
</dbReference>
<reference evidence="8 9" key="1">
    <citation type="submission" date="2019-12" db="EMBL/GenBank/DDBJ databases">
        <authorList>
            <person name="Li C."/>
            <person name="Zhao J."/>
        </authorList>
    </citation>
    <scope>NUCLEOTIDE SEQUENCE [LARGE SCALE GENOMIC DNA]</scope>
    <source>
        <strain evidence="8 9">NEAU-DD11</strain>
    </source>
</reference>
<feature type="transmembrane region" description="Helical" evidence="5">
    <location>
        <begin position="75"/>
        <end position="94"/>
    </location>
</feature>
<feature type="transmembrane region" description="Helical" evidence="5">
    <location>
        <begin position="201"/>
        <end position="228"/>
    </location>
</feature>
<keyword evidence="3 5" id="KW-1133">Transmembrane helix</keyword>
<evidence type="ECO:0000313" key="9">
    <source>
        <dbReference type="Proteomes" id="UP000443353"/>
    </source>
</evidence>
<keyword evidence="4 5" id="KW-0472">Membrane</keyword>
<name>A0A7X3FVU0_9BURK</name>
<dbReference type="GO" id="GO:0016874">
    <property type="term" value="F:ligase activity"/>
    <property type="evidence" value="ECO:0007669"/>
    <property type="project" value="UniProtKB-KW"/>
</dbReference>
<dbReference type="AlphaFoldDB" id="A0A7X3FVU0"/>